<gene>
    <name evidence="8" type="ORF">K8V20_03265</name>
</gene>
<dbReference type="EMBL" id="DYVE01000083">
    <property type="protein sequence ID" value="HJG27651.1"/>
    <property type="molecule type" value="Genomic_DNA"/>
</dbReference>
<evidence type="ECO:0000313" key="8">
    <source>
        <dbReference type="EMBL" id="HJG27651.1"/>
    </source>
</evidence>
<feature type="transmembrane region" description="Helical" evidence="6">
    <location>
        <begin position="97"/>
        <end position="121"/>
    </location>
</feature>
<name>A0A921IIY5_9FIRM</name>
<dbReference type="InterPro" id="IPR007829">
    <property type="entry name" value="TM2"/>
</dbReference>
<evidence type="ECO:0000256" key="1">
    <source>
        <dbReference type="ARBA" id="ARBA00004141"/>
    </source>
</evidence>
<evidence type="ECO:0000256" key="2">
    <source>
        <dbReference type="ARBA" id="ARBA00022692"/>
    </source>
</evidence>
<feature type="region of interest" description="Disordered" evidence="5">
    <location>
        <begin position="1"/>
        <end position="21"/>
    </location>
</feature>
<comment type="subcellular location">
    <subcellularLocation>
        <location evidence="1">Membrane</location>
        <topology evidence="1">Multi-pass membrane protein</topology>
    </subcellularLocation>
</comment>
<feature type="compositionally biased region" description="Basic and acidic residues" evidence="5">
    <location>
        <begin position="1"/>
        <end position="17"/>
    </location>
</feature>
<evidence type="ECO:0000256" key="6">
    <source>
        <dbReference type="SAM" id="Phobius"/>
    </source>
</evidence>
<feature type="domain" description="TM2" evidence="7">
    <location>
        <begin position="72"/>
        <end position="118"/>
    </location>
</feature>
<reference evidence="8" key="2">
    <citation type="submission" date="2021-09" db="EMBL/GenBank/DDBJ databases">
        <authorList>
            <person name="Gilroy R."/>
        </authorList>
    </citation>
    <scope>NUCLEOTIDE SEQUENCE</scope>
    <source>
        <strain evidence="8">ChiBcec21-2208</strain>
    </source>
</reference>
<evidence type="ECO:0000256" key="4">
    <source>
        <dbReference type="ARBA" id="ARBA00023136"/>
    </source>
</evidence>
<proteinExistence type="predicted"/>
<accession>A0A921IIY5</accession>
<dbReference type="AlphaFoldDB" id="A0A921IIY5"/>
<evidence type="ECO:0000256" key="3">
    <source>
        <dbReference type="ARBA" id="ARBA00022989"/>
    </source>
</evidence>
<keyword evidence="3 6" id="KW-1133">Transmembrane helix</keyword>
<keyword evidence="4 6" id="KW-0472">Membrane</keyword>
<dbReference type="GO" id="GO:0016020">
    <property type="term" value="C:membrane"/>
    <property type="evidence" value="ECO:0007669"/>
    <property type="project" value="UniProtKB-SubCell"/>
</dbReference>
<dbReference type="Proteomes" id="UP000782880">
    <property type="component" value="Unassembled WGS sequence"/>
</dbReference>
<evidence type="ECO:0000256" key="5">
    <source>
        <dbReference type="SAM" id="MobiDB-lite"/>
    </source>
</evidence>
<evidence type="ECO:0000259" key="7">
    <source>
        <dbReference type="Pfam" id="PF05154"/>
    </source>
</evidence>
<organism evidence="8 9">
    <name type="scientific">Subdoligranulum variabile</name>
    <dbReference type="NCBI Taxonomy" id="214851"/>
    <lineage>
        <taxon>Bacteria</taxon>
        <taxon>Bacillati</taxon>
        <taxon>Bacillota</taxon>
        <taxon>Clostridia</taxon>
        <taxon>Eubacteriales</taxon>
        <taxon>Oscillospiraceae</taxon>
        <taxon>Subdoligranulum</taxon>
    </lineage>
</organism>
<comment type="caution">
    <text evidence="8">The sequence shown here is derived from an EMBL/GenBank/DDBJ whole genome shotgun (WGS) entry which is preliminary data.</text>
</comment>
<sequence length="133" mass="15700">MSRKTRDPEMSKEKKQAEQQPSITDFAVAEDQLAHLREVQGETDEKHHNPLWRLIDRALRYREERIKQPVRKKTYLWLCLLGAFGAHRFYAKQWITAVIYLLTCWTGFSFAMTIIDFIIVVPMKADENGVIYL</sequence>
<keyword evidence="2 6" id="KW-0812">Transmembrane</keyword>
<reference evidence="8" key="1">
    <citation type="journal article" date="2021" name="PeerJ">
        <title>Extensive microbial diversity within the chicken gut microbiome revealed by metagenomics and culture.</title>
        <authorList>
            <person name="Gilroy R."/>
            <person name="Ravi A."/>
            <person name="Getino M."/>
            <person name="Pursley I."/>
            <person name="Horton D.L."/>
            <person name="Alikhan N.F."/>
            <person name="Baker D."/>
            <person name="Gharbi K."/>
            <person name="Hall N."/>
            <person name="Watson M."/>
            <person name="Adriaenssens E.M."/>
            <person name="Foster-Nyarko E."/>
            <person name="Jarju S."/>
            <person name="Secka A."/>
            <person name="Antonio M."/>
            <person name="Oren A."/>
            <person name="Chaudhuri R.R."/>
            <person name="La Ragione R."/>
            <person name="Hildebrand F."/>
            <person name="Pallen M.J."/>
        </authorList>
    </citation>
    <scope>NUCLEOTIDE SEQUENCE</scope>
    <source>
        <strain evidence="8">ChiBcec21-2208</strain>
    </source>
</reference>
<dbReference type="Pfam" id="PF05154">
    <property type="entry name" value="TM2"/>
    <property type="match status" value="1"/>
</dbReference>
<evidence type="ECO:0000313" key="9">
    <source>
        <dbReference type="Proteomes" id="UP000782880"/>
    </source>
</evidence>
<protein>
    <submittedName>
        <fullName evidence="8">TM2 domain-containing protein</fullName>
    </submittedName>
</protein>